<evidence type="ECO:0000256" key="5">
    <source>
        <dbReference type="RuleBase" id="RU361279"/>
    </source>
</evidence>
<comment type="cofactor">
    <cofactor evidence="5">
        <name>Mg(2+)</name>
        <dbReference type="ChEBI" id="CHEBI:18420"/>
    </cofactor>
</comment>
<feature type="binding site" evidence="4">
    <location>
        <position position="55"/>
    </location>
    <ligand>
        <name>substrate</name>
    </ligand>
</feature>
<dbReference type="GO" id="GO:0035999">
    <property type="term" value="P:tetrahydrofolate interconversion"/>
    <property type="evidence" value="ECO:0007669"/>
    <property type="project" value="TreeGrafter"/>
</dbReference>
<dbReference type="NCBIfam" id="TIGR02727">
    <property type="entry name" value="MTHFS_bact"/>
    <property type="match status" value="1"/>
</dbReference>
<evidence type="ECO:0000256" key="3">
    <source>
        <dbReference type="ARBA" id="ARBA00022840"/>
    </source>
</evidence>
<evidence type="ECO:0000256" key="1">
    <source>
        <dbReference type="ARBA" id="ARBA00010638"/>
    </source>
</evidence>
<dbReference type="PIRSF" id="PIRSF006806">
    <property type="entry name" value="FTHF_cligase"/>
    <property type="match status" value="1"/>
</dbReference>
<evidence type="ECO:0000256" key="4">
    <source>
        <dbReference type="PIRSR" id="PIRSR006806-1"/>
    </source>
</evidence>
<keyword evidence="2 4" id="KW-0547">Nucleotide-binding</keyword>
<gene>
    <name evidence="6" type="ORF">GM612_00075</name>
</gene>
<dbReference type="EMBL" id="WNJO01000001">
    <property type="protein sequence ID" value="MTV81048.1"/>
    <property type="molecule type" value="Genomic_DNA"/>
</dbReference>
<protein>
    <recommendedName>
        <fullName evidence="5">5-formyltetrahydrofolate cyclo-ligase</fullName>
        <ecNumber evidence="5">6.3.3.2</ecNumber>
    </recommendedName>
</protein>
<dbReference type="Proteomes" id="UP000466388">
    <property type="component" value="Unassembled WGS sequence"/>
</dbReference>
<evidence type="ECO:0000256" key="2">
    <source>
        <dbReference type="ARBA" id="ARBA00022741"/>
    </source>
</evidence>
<keyword evidence="3 4" id="KW-0067">ATP-binding</keyword>
<accession>A0A7X2XT03</accession>
<comment type="caution">
    <text evidence="6">The sequence shown here is derived from an EMBL/GenBank/DDBJ whole genome shotgun (WGS) entry which is preliminary data.</text>
</comment>
<dbReference type="InterPro" id="IPR024185">
    <property type="entry name" value="FTHF_cligase-like_sf"/>
</dbReference>
<dbReference type="AlphaFoldDB" id="A0A7X2XT03"/>
<dbReference type="RefSeq" id="WP_155430352.1">
    <property type="nucleotide sequence ID" value="NZ_WNJO01000001.1"/>
</dbReference>
<evidence type="ECO:0000313" key="6">
    <source>
        <dbReference type="EMBL" id="MTV81048.1"/>
    </source>
</evidence>
<feature type="binding site" evidence="4">
    <location>
        <position position="50"/>
    </location>
    <ligand>
        <name>substrate</name>
    </ligand>
</feature>
<dbReference type="EC" id="6.3.3.2" evidence="5"/>
<reference evidence="6 7" key="1">
    <citation type="submission" date="2019-11" db="EMBL/GenBank/DDBJ databases">
        <title>Lactobacillus sp. nov. CRM56-3, isolated from fermented tea leaves.</title>
        <authorList>
            <person name="Phuengjayaem S."/>
            <person name="Tanasupawat S."/>
        </authorList>
    </citation>
    <scope>NUCLEOTIDE SEQUENCE [LARGE SCALE GENOMIC DNA]</scope>
    <source>
        <strain evidence="6 7">CRM56-3</strain>
    </source>
</reference>
<sequence length="182" mass="20256">MASKKAVREKIIAALGSMPDDVRHFQADALYERLEDSPEWERSQTVAITLSTGIELDTQPIIDAAKQARKQVLVPKTFDSDRSMIFVPLTESTTLKASKFGILEPENGIPVTKDQIDLVVVPGLGFTKQGVRLGFGGGYYDRFLSDYQGRTVSLAFDAQLFDEPTWKVAEHDIYVQHVISAH</sequence>
<dbReference type="SUPFAM" id="SSF100950">
    <property type="entry name" value="NagB/RpiA/CoA transferase-like"/>
    <property type="match status" value="1"/>
</dbReference>
<keyword evidence="6" id="KW-0436">Ligase</keyword>
<dbReference type="InterPro" id="IPR002698">
    <property type="entry name" value="FTHF_cligase"/>
</dbReference>
<feature type="binding site" evidence="4">
    <location>
        <begin position="4"/>
        <end position="8"/>
    </location>
    <ligand>
        <name>ATP</name>
        <dbReference type="ChEBI" id="CHEBI:30616"/>
    </ligand>
</feature>
<dbReference type="GO" id="GO:0030272">
    <property type="term" value="F:5-formyltetrahydrofolate cyclo-ligase activity"/>
    <property type="evidence" value="ECO:0007669"/>
    <property type="project" value="UniProtKB-EC"/>
</dbReference>
<dbReference type="PANTHER" id="PTHR23407">
    <property type="entry name" value="ATPASE INHIBITOR/5-FORMYLTETRAHYDROFOLATE CYCLO-LIGASE"/>
    <property type="match status" value="1"/>
</dbReference>
<organism evidence="6 7">
    <name type="scientific">Secundilactobacillus folii</name>
    <dbReference type="NCBI Taxonomy" id="2678357"/>
    <lineage>
        <taxon>Bacteria</taxon>
        <taxon>Bacillati</taxon>
        <taxon>Bacillota</taxon>
        <taxon>Bacilli</taxon>
        <taxon>Lactobacillales</taxon>
        <taxon>Lactobacillaceae</taxon>
        <taxon>Secundilactobacillus</taxon>
    </lineage>
</organism>
<proteinExistence type="inferred from homology"/>
<dbReference type="Gene3D" id="3.40.50.10420">
    <property type="entry name" value="NagB/RpiA/CoA transferase-like"/>
    <property type="match status" value="1"/>
</dbReference>
<comment type="similarity">
    <text evidence="1 5">Belongs to the 5-formyltetrahydrofolate cyclo-ligase family.</text>
</comment>
<dbReference type="InterPro" id="IPR037171">
    <property type="entry name" value="NagB/RpiA_transferase-like"/>
</dbReference>
<dbReference type="PANTHER" id="PTHR23407:SF1">
    <property type="entry name" value="5-FORMYLTETRAHYDROFOLATE CYCLO-LIGASE"/>
    <property type="match status" value="1"/>
</dbReference>
<keyword evidence="7" id="KW-1185">Reference proteome</keyword>
<feature type="binding site" evidence="4">
    <location>
        <begin position="132"/>
        <end position="140"/>
    </location>
    <ligand>
        <name>ATP</name>
        <dbReference type="ChEBI" id="CHEBI:30616"/>
    </ligand>
</feature>
<keyword evidence="5" id="KW-0479">Metal-binding</keyword>
<keyword evidence="5" id="KW-0460">Magnesium</keyword>
<name>A0A7X2XT03_9LACO</name>
<comment type="catalytic activity">
    <reaction evidence="5">
        <text>(6S)-5-formyl-5,6,7,8-tetrahydrofolate + ATP = (6R)-5,10-methenyltetrahydrofolate + ADP + phosphate</text>
        <dbReference type="Rhea" id="RHEA:10488"/>
        <dbReference type="ChEBI" id="CHEBI:30616"/>
        <dbReference type="ChEBI" id="CHEBI:43474"/>
        <dbReference type="ChEBI" id="CHEBI:57455"/>
        <dbReference type="ChEBI" id="CHEBI:57457"/>
        <dbReference type="ChEBI" id="CHEBI:456216"/>
        <dbReference type="EC" id="6.3.3.2"/>
    </reaction>
</comment>
<dbReference type="GO" id="GO:0005524">
    <property type="term" value="F:ATP binding"/>
    <property type="evidence" value="ECO:0007669"/>
    <property type="project" value="UniProtKB-KW"/>
</dbReference>
<dbReference type="GO" id="GO:0009396">
    <property type="term" value="P:folic acid-containing compound biosynthetic process"/>
    <property type="evidence" value="ECO:0007669"/>
    <property type="project" value="TreeGrafter"/>
</dbReference>
<dbReference type="Pfam" id="PF01812">
    <property type="entry name" value="5-FTHF_cyc-lig"/>
    <property type="match status" value="1"/>
</dbReference>
<dbReference type="GO" id="GO:0046872">
    <property type="term" value="F:metal ion binding"/>
    <property type="evidence" value="ECO:0007669"/>
    <property type="project" value="UniProtKB-KW"/>
</dbReference>
<evidence type="ECO:0000313" key="7">
    <source>
        <dbReference type="Proteomes" id="UP000466388"/>
    </source>
</evidence>